<feature type="domain" description="HTH tetR-type" evidence="6">
    <location>
        <begin position="14"/>
        <end position="74"/>
    </location>
</feature>
<dbReference type="PANTHER" id="PTHR30055">
    <property type="entry name" value="HTH-TYPE TRANSCRIPTIONAL REGULATOR RUTR"/>
    <property type="match status" value="1"/>
</dbReference>
<dbReference type="EMBL" id="JEMB01001809">
    <property type="protein sequence ID" value="KYF84993.1"/>
    <property type="molecule type" value="Genomic_DNA"/>
</dbReference>
<evidence type="ECO:0000256" key="1">
    <source>
        <dbReference type="ARBA" id="ARBA00022491"/>
    </source>
</evidence>
<evidence type="ECO:0000256" key="3">
    <source>
        <dbReference type="ARBA" id="ARBA00023125"/>
    </source>
</evidence>
<evidence type="ECO:0000256" key="5">
    <source>
        <dbReference type="PROSITE-ProRule" id="PRU00335"/>
    </source>
</evidence>
<proteinExistence type="predicted"/>
<dbReference type="AlphaFoldDB" id="A0A150RXT1"/>
<keyword evidence="2" id="KW-0805">Transcription regulation</keyword>
<dbReference type="SUPFAM" id="SSF48498">
    <property type="entry name" value="Tetracyclin repressor-like, C-terminal domain"/>
    <property type="match status" value="1"/>
</dbReference>
<dbReference type="PANTHER" id="PTHR30055:SF234">
    <property type="entry name" value="HTH-TYPE TRANSCRIPTIONAL REGULATOR BETI"/>
    <property type="match status" value="1"/>
</dbReference>
<feature type="DNA-binding region" description="H-T-H motif" evidence="5">
    <location>
        <begin position="37"/>
        <end position="56"/>
    </location>
</feature>
<organism evidence="7 8">
    <name type="scientific">Sorangium cellulosum</name>
    <name type="common">Polyangium cellulosum</name>
    <dbReference type="NCBI Taxonomy" id="56"/>
    <lineage>
        <taxon>Bacteria</taxon>
        <taxon>Pseudomonadati</taxon>
        <taxon>Myxococcota</taxon>
        <taxon>Polyangia</taxon>
        <taxon>Polyangiales</taxon>
        <taxon>Polyangiaceae</taxon>
        <taxon>Sorangium</taxon>
    </lineage>
</organism>
<dbReference type="Proteomes" id="UP000075635">
    <property type="component" value="Unassembled WGS sequence"/>
</dbReference>
<keyword evidence="3 5" id="KW-0238">DNA-binding</keyword>
<dbReference type="Gene3D" id="1.10.357.10">
    <property type="entry name" value="Tetracycline Repressor, domain 2"/>
    <property type="match status" value="1"/>
</dbReference>
<dbReference type="GO" id="GO:0003700">
    <property type="term" value="F:DNA-binding transcription factor activity"/>
    <property type="evidence" value="ECO:0007669"/>
    <property type="project" value="TreeGrafter"/>
</dbReference>
<evidence type="ECO:0000259" key="6">
    <source>
        <dbReference type="PROSITE" id="PS50977"/>
    </source>
</evidence>
<dbReference type="Pfam" id="PF00440">
    <property type="entry name" value="TetR_N"/>
    <property type="match status" value="1"/>
</dbReference>
<accession>A0A150RXT1</accession>
<dbReference type="InterPro" id="IPR050109">
    <property type="entry name" value="HTH-type_TetR-like_transc_reg"/>
</dbReference>
<dbReference type="PRINTS" id="PR00455">
    <property type="entry name" value="HTHTETR"/>
</dbReference>
<evidence type="ECO:0000256" key="4">
    <source>
        <dbReference type="ARBA" id="ARBA00023163"/>
    </source>
</evidence>
<sequence length="196" mass="21838">MCPRSAERFEQIKDERRRALLRAARVVFGRKGFAAAKIADIAAQAGISHGLVYHYYPEKESLFSATIEASVEGWDTLMELTRAQAGTPWDRLVYACGRMIAGLREEPEHLLMTVHVYAEDASPGLRDVLRRFRLRVIGDLEELIQEGQRAGQVEPRAAAELSRALVAIVQGLAINRLVEPDAPLPPLDVVLRILKS</sequence>
<dbReference type="InterPro" id="IPR036271">
    <property type="entry name" value="Tet_transcr_reg_TetR-rel_C_sf"/>
</dbReference>
<keyword evidence="4" id="KW-0804">Transcription</keyword>
<dbReference type="InterPro" id="IPR001647">
    <property type="entry name" value="HTH_TetR"/>
</dbReference>
<dbReference type="SUPFAM" id="SSF46689">
    <property type="entry name" value="Homeodomain-like"/>
    <property type="match status" value="1"/>
</dbReference>
<dbReference type="GO" id="GO:0000976">
    <property type="term" value="F:transcription cis-regulatory region binding"/>
    <property type="evidence" value="ECO:0007669"/>
    <property type="project" value="TreeGrafter"/>
</dbReference>
<protein>
    <recommendedName>
        <fullName evidence="6">HTH tetR-type domain-containing protein</fullName>
    </recommendedName>
</protein>
<evidence type="ECO:0000256" key="2">
    <source>
        <dbReference type="ARBA" id="ARBA00023015"/>
    </source>
</evidence>
<gene>
    <name evidence="7" type="ORF">BE17_32585</name>
</gene>
<dbReference type="InterPro" id="IPR009057">
    <property type="entry name" value="Homeodomain-like_sf"/>
</dbReference>
<reference evidence="7 8" key="1">
    <citation type="submission" date="2014-02" db="EMBL/GenBank/DDBJ databases">
        <title>The small core and large imbalanced accessory genome model reveals a collaborative survival strategy of Sorangium cellulosum strains in nature.</title>
        <authorList>
            <person name="Han K."/>
            <person name="Peng R."/>
            <person name="Blom J."/>
            <person name="Li Y.-Z."/>
        </authorList>
    </citation>
    <scope>NUCLEOTIDE SEQUENCE [LARGE SCALE GENOMIC DNA]</scope>
    <source>
        <strain evidence="7 8">So0011-07</strain>
    </source>
</reference>
<dbReference type="PROSITE" id="PS50977">
    <property type="entry name" value="HTH_TETR_2"/>
    <property type="match status" value="1"/>
</dbReference>
<dbReference type="Pfam" id="PF13977">
    <property type="entry name" value="TetR_C_6"/>
    <property type="match status" value="1"/>
</dbReference>
<name>A0A150RXT1_SORCE</name>
<evidence type="ECO:0000313" key="7">
    <source>
        <dbReference type="EMBL" id="KYF84993.1"/>
    </source>
</evidence>
<comment type="caution">
    <text evidence="7">The sequence shown here is derived from an EMBL/GenBank/DDBJ whole genome shotgun (WGS) entry which is preliminary data.</text>
</comment>
<dbReference type="InterPro" id="IPR039538">
    <property type="entry name" value="BetI_C"/>
</dbReference>
<keyword evidence="1" id="KW-0678">Repressor</keyword>
<evidence type="ECO:0000313" key="8">
    <source>
        <dbReference type="Proteomes" id="UP000075635"/>
    </source>
</evidence>